<dbReference type="PANTHER" id="PTHR13847">
    <property type="entry name" value="SARCOSINE DEHYDROGENASE-RELATED"/>
    <property type="match status" value="1"/>
</dbReference>
<protein>
    <recommendedName>
        <fullName evidence="1">FAD dependent oxidoreductase domain-containing protein</fullName>
    </recommendedName>
</protein>
<dbReference type="Proteomes" id="UP000515734">
    <property type="component" value="Chromosome"/>
</dbReference>
<proteinExistence type="predicted"/>
<dbReference type="AlphaFoldDB" id="A0A6S6P1J1"/>
<name>A0A6S6P1J1_9MYCO</name>
<dbReference type="InterPro" id="IPR006076">
    <property type="entry name" value="FAD-dep_OxRdtase"/>
</dbReference>
<dbReference type="PANTHER" id="PTHR13847:SF285">
    <property type="entry name" value="FAD DEPENDENT OXIDOREDUCTASE DOMAIN-CONTAINING PROTEIN"/>
    <property type="match status" value="1"/>
</dbReference>
<dbReference type="EMBL" id="AP023287">
    <property type="protein sequence ID" value="BCI52285.1"/>
    <property type="molecule type" value="Genomic_DNA"/>
</dbReference>
<dbReference type="Gene3D" id="3.50.50.60">
    <property type="entry name" value="FAD/NAD(P)-binding domain"/>
    <property type="match status" value="1"/>
</dbReference>
<gene>
    <name evidence="2" type="ORF">NIIDNTM18_15630</name>
</gene>
<organism evidence="2 3">
    <name type="scientific">Mycolicibacterium litorale</name>
    <dbReference type="NCBI Taxonomy" id="758802"/>
    <lineage>
        <taxon>Bacteria</taxon>
        <taxon>Bacillati</taxon>
        <taxon>Actinomycetota</taxon>
        <taxon>Actinomycetes</taxon>
        <taxon>Mycobacteriales</taxon>
        <taxon>Mycobacteriaceae</taxon>
        <taxon>Mycolicibacterium</taxon>
    </lineage>
</organism>
<dbReference type="GO" id="GO:0005737">
    <property type="term" value="C:cytoplasm"/>
    <property type="evidence" value="ECO:0007669"/>
    <property type="project" value="TreeGrafter"/>
</dbReference>
<dbReference type="RefSeq" id="WP_185295131.1">
    <property type="nucleotide sequence ID" value="NZ_AP023287.1"/>
</dbReference>
<evidence type="ECO:0000259" key="1">
    <source>
        <dbReference type="Pfam" id="PF01266"/>
    </source>
</evidence>
<sequence>MKKMADTIPLNGAVYWLDEVMADEDQPACPPLVGDVTADVCIVGGGYLGLWTAIEILEQAPDTRVVLIEAEACGFGASGRNGGQTTGWHDELDVLIKLYGVEEGLRLAQRSSWAIDRVIDFCDQYGIDANIRRRGMTKAAVTKYQLGKWRSAVDACNAHGRGDLLVEVAGAELRRRTGSPVPLDGATQTDGATLQPARLARGLRRVALQLGARIYEGTPMTGLDRGKPCRVRTGAGCVTAGQVVLAIGAWMGSVRELRRAFVPIGSSIVVTEPLGDRLLKRPFADGSGFGDQRLSVHHMQVTPEGRLVFGRGGGPLGPAGKVTAPVLYDPRSMRSIVKDLRRWFPDLADARITHAWSGAVDRAPSHLPFIGRLGDHGTVHYASGISGNGVAPTAYLGRVLGRIVLGMDDEDTRSPLTNGPTAYLPPEPFRSVGGAVVRAAVERVEDAQEKGLRLNVNKMLKKLITTTTPHALEPRLWRQNVRRPHS</sequence>
<dbReference type="Gene3D" id="3.30.9.10">
    <property type="entry name" value="D-Amino Acid Oxidase, subunit A, domain 2"/>
    <property type="match status" value="1"/>
</dbReference>
<dbReference type="SUPFAM" id="SSF51905">
    <property type="entry name" value="FAD/NAD(P)-binding domain"/>
    <property type="match status" value="1"/>
</dbReference>
<evidence type="ECO:0000313" key="2">
    <source>
        <dbReference type="EMBL" id="BCI52285.1"/>
    </source>
</evidence>
<feature type="domain" description="FAD dependent oxidoreductase" evidence="1">
    <location>
        <begin position="39"/>
        <end position="400"/>
    </location>
</feature>
<dbReference type="Pfam" id="PF01266">
    <property type="entry name" value="DAO"/>
    <property type="match status" value="1"/>
</dbReference>
<evidence type="ECO:0000313" key="3">
    <source>
        <dbReference type="Proteomes" id="UP000515734"/>
    </source>
</evidence>
<accession>A0A6S6P1J1</accession>
<dbReference type="InterPro" id="IPR036188">
    <property type="entry name" value="FAD/NAD-bd_sf"/>
</dbReference>
<reference evidence="2 3" key="1">
    <citation type="submission" date="2020-07" db="EMBL/GenBank/DDBJ databases">
        <title>Complete genome sequence of Mycolicibacterium litorale like strain isolated from cardiac implantable electronic device infection.</title>
        <authorList>
            <person name="Fukano H."/>
            <person name="Miyama H."/>
            <person name="Hoshino Y."/>
        </authorList>
    </citation>
    <scope>NUCLEOTIDE SEQUENCE [LARGE SCALE GENOMIC DNA]</scope>
    <source>
        <strain evidence="2 3">NIIDNTM18</strain>
    </source>
</reference>